<proteinExistence type="predicted"/>
<evidence type="ECO:0000256" key="2">
    <source>
        <dbReference type="ARBA" id="ARBA00022527"/>
    </source>
</evidence>
<evidence type="ECO:0000256" key="9">
    <source>
        <dbReference type="SAM" id="MobiDB-lite"/>
    </source>
</evidence>
<dbReference type="InterPro" id="IPR050108">
    <property type="entry name" value="CDK"/>
</dbReference>
<dbReference type="EC" id="2.7.11.22" evidence="1"/>
<evidence type="ECO:0000256" key="5">
    <source>
        <dbReference type="ARBA" id="ARBA00022777"/>
    </source>
</evidence>
<evidence type="ECO:0000259" key="10">
    <source>
        <dbReference type="PROSITE" id="PS50011"/>
    </source>
</evidence>
<dbReference type="Proteomes" id="UP000235388">
    <property type="component" value="Unassembled WGS sequence"/>
</dbReference>
<comment type="catalytic activity">
    <reaction evidence="7">
        <text>L-threonyl-[protein] + ATP = O-phospho-L-threonyl-[protein] + ADP + H(+)</text>
        <dbReference type="Rhea" id="RHEA:46608"/>
        <dbReference type="Rhea" id="RHEA-COMP:11060"/>
        <dbReference type="Rhea" id="RHEA-COMP:11605"/>
        <dbReference type="ChEBI" id="CHEBI:15378"/>
        <dbReference type="ChEBI" id="CHEBI:30013"/>
        <dbReference type="ChEBI" id="CHEBI:30616"/>
        <dbReference type="ChEBI" id="CHEBI:61977"/>
        <dbReference type="ChEBI" id="CHEBI:456216"/>
        <dbReference type="EC" id="2.7.11.22"/>
    </reaction>
</comment>
<keyword evidence="12" id="KW-1185">Reference proteome</keyword>
<feature type="region of interest" description="Disordered" evidence="9">
    <location>
        <begin position="264"/>
        <end position="284"/>
    </location>
</feature>
<evidence type="ECO:0000313" key="12">
    <source>
        <dbReference type="Proteomes" id="UP000235388"/>
    </source>
</evidence>
<dbReference type="PANTHER" id="PTHR24056:SF171">
    <property type="entry name" value="CYCLIN-DEPENDENT KINASE 20"/>
    <property type="match status" value="1"/>
</dbReference>
<dbReference type="STRING" id="200324.A0A2N5W0X3"/>
<sequence length="472" mass="51992">MRISPMEGDSHEEELLPEPSNWRRVEQRFNANDHPADSHCTSIYRAPLDHARHPLLVKRLSELHSPGSANTSSITEFSSCVAIKLVSPQLNRPPHDTLTEIQTLSALDHPNIVPLLAHWEPPAHANYCLFLPLYPLSVWDLLNAQKEPFHPCSYGGGFEVLVRRIVRGIAAGLGYLHGRTLAHRDINPSNVALTDRGSPVLIDFGTVWPGHPSPESASLEFELGTMPYRAPELLFGSRSYSPFALDIWAFGALIAEFYMPMERAEDPPSSPSPSPHPTPSAPDDACPGTAIDWYSFGGADFTALSPAAPTGPLLRKSLFEGACGDIGLVGSIFKIRGTPDSTTWPEANRLPDFSKLNFHAFPKQDLKAHLPALSYTLKSLEEKMAGAGAEDALELEQRVEVERQEVEEKVLLIDSLLSYQSTARIDAFRAAFFPTPSQSSGPHSSWLGRSVQNEDQICKDALDTFFSNESQR</sequence>
<dbReference type="GO" id="GO:0004693">
    <property type="term" value="F:cyclin-dependent protein serine/threonine kinase activity"/>
    <property type="evidence" value="ECO:0007669"/>
    <property type="project" value="UniProtKB-EC"/>
</dbReference>
<dbReference type="GO" id="GO:0005524">
    <property type="term" value="F:ATP binding"/>
    <property type="evidence" value="ECO:0007669"/>
    <property type="project" value="UniProtKB-KW"/>
</dbReference>
<dbReference type="Gene3D" id="1.10.510.10">
    <property type="entry name" value="Transferase(Phosphotransferase) domain 1"/>
    <property type="match status" value="1"/>
</dbReference>
<dbReference type="AlphaFoldDB" id="A0A2N5W0X3"/>
<dbReference type="Pfam" id="PF00069">
    <property type="entry name" value="Pkinase"/>
    <property type="match status" value="1"/>
</dbReference>
<feature type="domain" description="Protein kinase" evidence="10">
    <location>
        <begin position="58"/>
        <end position="447"/>
    </location>
</feature>
<evidence type="ECO:0000256" key="7">
    <source>
        <dbReference type="ARBA" id="ARBA00047811"/>
    </source>
</evidence>
<keyword evidence="5" id="KW-0418">Kinase</keyword>
<feature type="compositionally biased region" description="Pro residues" evidence="9">
    <location>
        <begin position="268"/>
        <end position="280"/>
    </location>
</feature>
<evidence type="ECO:0000256" key="6">
    <source>
        <dbReference type="ARBA" id="ARBA00022840"/>
    </source>
</evidence>
<protein>
    <recommendedName>
        <fullName evidence="1">cyclin-dependent kinase</fullName>
        <ecNumber evidence="1">2.7.11.22</ecNumber>
    </recommendedName>
</protein>
<organism evidence="11 12">
    <name type="scientific">Puccinia coronata f. sp. avenae</name>
    <dbReference type="NCBI Taxonomy" id="200324"/>
    <lineage>
        <taxon>Eukaryota</taxon>
        <taxon>Fungi</taxon>
        <taxon>Dikarya</taxon>
        <taxon>Basidiomycota</taxon>
        <taxon>Pucciniomycotina</taxon>
        <taxon>Pucciniomycetes</taxon>
        <taxon>Pucciniales</taxon>
        <taxon>Pucciniaceae</taxon>
        <taxon>Puccinia</taxon>
    </lineage>
</organism>
<dbReference type="GO" id="GO:0005634">
    <property type="term" value="C:nucleus"/>
    <property type="evidence" value="ECO:0007669"/>
    <property type="project" value="TreeGrafter"/>
</dbReference>
<dbReference type="PROSITE" id="PS50011">
    <property type="entry name" value="PROTEIN_KINASE_DOM"/>
    <property type="match status" value="1"/>
</dbReference>
<dbReference type="SMART" id="SM00220">
    <property type="entry name" value="S_TKc"/>
    <property type="match status" value="1"/>
</dbReference>
<evidence type="ECO:0000256" key="8">
    <source>
        <dbReference type="ARBA" id="ARBA00048367"/>
    </source>
</evidence>
<dbReference type="InterPro" id="IPR011009">
    <property type="entry name" value="Kinase-like_dom_sf"/>
</dbReference>
<keyword evidence="2" id="KW-0723">Serine/threonine-protein kinase</keyword>
<evidence type="ECO:0000256" key="3">
    <source>
        <dbReference type="ARBA" id="ARBA00022679"/>
    </source>
</evidence>
<dbReference type="SUPFAM" id="SSF56112">
    <property type="entry name" value="Protein kinase-like (PK-like)"/>
    <property type="match status" value="1"/>
</dbReference>
<keyword evidence="6" id="KW-0067">ATP-binding</keyword>
<dbReference type="CDD" id="cd00180">
    <property type="entry name" value="PKc"/>
    <property type="match status" value="1"/>
</dbReference>
<dbReference type="OrthoDB" id="413582at2759"/>
<dbReference type="EMBL" id="PGCJ01000027">
    <property type="protein sequence ID" value="PLW55894.1"/>
    <property type="molecule type" value="Genomic_DNA"/>
</dbReference>
<evidence type="ECO:0000313" key="11">
    <source>
        <dbReference type="EMBL" id="PLW55894.1"/>
    </source>
</evidence>
<accession>A0A2N5W0X3</accession>
<keyword evidence="4" id="KW-0547">Nucleotide-binding</keyword>
<keyword evidence="3" id="KW-0808">Transferase</keyword>
<comment type="catalytic activity">
    <reaction evidence="8">
        <text>L-seryl-[protein] + ATP = O-phospho-L-seryl-[protein] + ADP + H(+)</text>
        <dbReference type="Rhea" id="RHEA:17989"/>
        <dbReference type="Rhea" id="RHEA-COMP:9863"/>
        <dbReference type="Rhea" id="RHEA-COMP:11604"/>
        <dbReference type="ChEBI" id="CHEBI:15378"/>
        <dbReference type="ChEBI" id="CHEBI:29999"/>
        <dbReference type="ChEBI" id="CHEBI:30616"/>
        <dbReference type="ChEBI" id="CHEBI:83421"/>
        <dbReference type="ChEBI" id="CHEBI:456216"/>
        <dbReference type="EC" id="2.7.11.22"/>
    </reaction>
</comment>
<evidence type="ECO:0000256" key="1">
    <source>
        <dbReference type="ARBA" id="ARBA00012425"/>
    </source>
</evidence>
<gene>
    <name evidence="11" type="ORF">PCANC_02183</name>
</gene>
<feature type="region of interest" description="Disordered" evidence="9">
    <location>
        <begin position="1"/>
        <end position="20"/>
    </location>
</feature>
<dbReference type="PANTHER" id="PTHR24056">
    <property type="entry name" value="CELL DIVISION PROTEIN KINASE"/>
    <property type="match status" value="1"/>
</dbReference>
<comment type="caution">
    <text evidence="11">The sequence shown here is derived from an EMBL/GenBank/DDBJ whole genome shotgun (WGS) entry which is preliminary data.</text>
</comment>
<reference evidence="11 12" key="1">
    <citation type="submission" date="2017-11" db="EMBL/GenBank/DDBJ databases">
        <title>De novo assembly and phasing of dikaryotic genomes from two isolates of Puccinia coronata f. sp. avenae, the causal agent of oat crown rust.</title>
        <authorList>
            <person name="Miller M.E."/>
            <person name="Zhang Y."/>
            <person name="Omidvar V."/>
            <person name="Sperschneider J."/>
            <person name="Schwessinger B."/>
            <person name="Raley C."/>
            <person name="Palmer J.M."/>
            <person name="Garnica D."/>
            <person name="Upadhyaya N."/>
            <person name="Rathjen J."/>
            <person name="Taylor J.M."/>
            <person name="Park R.F."/>
            <person name="Dodds P.N."/>
            <person name="Hirsch C.D."/>
            <person name="Kianian S.F."/>
            <person name="Figueroa M."/>
        </authorList>
    </citation>
    <scope>NUCLEOTIDE SEQUENCE [LARGE SCALE GENOMIC DNA]</scope>
    <source>
        <strain evidence="11">12NC29</strain>
    </source>
</reference>
<dbReference type="InterPro" id="IPR000719">
    <property type="entry name" value="Prot_kinase_dom"/>
</dbReference>
<evidence type="ECO:0000256" key="4">
    <source>
        <dbReference type="ARBA" id="ARBA00022741"/>
    </source>
</evidence>
<dbReference type="Gene3D" id="3.30.200.20">
    <property type="entry name" value="Phosphorylase Kinase, domain 1"/>
    <property type="match status" value="1"/>
</dbReference>
<name>A0A2N5W0X3_9BASI</name>